<feature type="domain" description="Protein kinase" evidence="9">
    <location>
        <begin position="14"/>
        <end position="288"/>
    </location>
</feature>
<feature type="region of interest" description="Disordered" evidence="8">
    <location>
        <begin position="362"/>
        <end position="383"/>
    </location>
</feature>
<dbReference type="Gene3D" id="3.30.10.20">
    <property type="match status" value="2"/>
</dbReference>
<gene>
    <name evidence="11" type="ordered locus">MTES_2631</name>
</gene>
<keyword evidence="4 7" id="KW-0067">ATP-binding</keyword>
<dbReference type="Gene3D" id="1.10.510.10">
    <property type="entry name" value="Transferase(Phosphotransferase) domain 1"/>
    <property type="match status" value="1"/>
</dbReference>
<dbReference type="Proteomes" id="UP000008975">
    <property type="component" value="Chromosome"/>
</dbReference>
<feature type="compositionally biased region" description="Low complexity" evidence="8">
    <location>
        <begin position="535"/>
        <end position="547"/>
    </location>
</feature>
<evidence type="ECO:0000259" key="9">
    <source>
        <dbReference type="PROSITE" id="PS50011"/>
    </source>
</evidence>
<dbReference type="Pfam" id="PF00069">
    <property type="entry name" value="Pkinase"/>
    <property type="match status" value="1"/>
</dbReference>
<dbReference type="InterPro" id="IPR008266">
    <property type="entry name" value="Tyr_kinase_AS"/>
</dbReference>
<reference key="2">
    <citation type="submission" date="2011-02" db="EMBL/GenBank/DDBJ databases">
        <title>Genome sequence of Microbacterium testaceum StLB037.</title>
        <authorList>
            <person name="Morohoshi T."/>
            <person name="Wang W.Z."/>
            <person name="Someya N."/>
            <person name="Ikeda T."/>
        </authorList>
    </citation>
    <scope>NUCLEOTIDE SEQUENCE</scope>
    <source>
        <strain>StLB037</strain>
    </source>
</reference>
<dbReference type="HOGENOM" id="CLU_000288_135_2_11"/>
<dbReference type="SUPFAM" id="SSF56112">
    <property type="entry name" value="Protein kinase-like (PK-like)"/>
    <property type="match status" value="1"/>
</dbReference>
<dbReference type="GO" id="GO:0005524">
    <property type="term" value="F:ATP binding"/>
    <property type="evidence" value="ECO:0007669"/>
    <property type="project" value="UniProtKB-UniRule"/>
</dbReference>
<keyword evidence="1" id="KW-0808">Transferase</keyword>
<proteinExistence type="predicted"/>
<dbReference type="PANTHER" id="PTHR43289:SF30">
    <property type="entry name" value="NON-SPECIFIC SERINE_THREONINE PROTEIN KINASE"/>
    <property type="match status" value="1"/>
</dbReference>
<evidence type="ECO:0000313" key="12">
    <source>
        <dbReference type="Proteomes" id="UP000008975"/>
    </source>
</evidence>
<dbReference type="Pfam" id="PF03793">
    <property type="entry name" value="PASTA"/>
    <property type="match status" value="2"/>
</dbReference>
<dbReference type="OrthoDB" id="9762169at2"/>
<sequence>MGDEAGAGVIAGRFRLGGLLGSGGTASVFSAVDTATGRRVAVKLLHPHLSENPAVRTAFLDEARRIATLSHPCVVTIVDLGTFLDGGTPIAWIAQQLVEGTSLAEYVPAGEGLAPAAAVEVASDVLSGLAAVHRAGLVHRDVSPANVLVRPVDGVLRATLLDFGLADAAGETTHGDDVLRSSVTDATAGVVGNAHFASPEQLSGRPVGPAGDLYQVGGLLYFALTGRAPFGGGDRTSVMRGHLSAPPPVPSVRRRGIPPALDRVVVRALLKDPDLRYADAEEMRSALIAALPQAVLPAPAVTTATRALRPVETISSRAEPAAPASAAPERRAGGWGLVIGIIAVLVATATAVPLLAGTGRTAPPAEAVAPSDAPSPSASTAEPAMTAVPSATVVSTVVPALTTLGDAHAVLTAAGLRTGDVVTRDDASPAGTVLESDPAAGTPLPRGSAVRLVVASGSNAVPDVRGMDAAAALSRVSAAGFVPVTVTTVSSQPIGIALGVEPAAGASAPLGSSVRVLVAAAPVPTATPTPPAPTPTATVGPTSTPTPTTAPTPAG</sequence>
<feature type="binding site" evidence="7">
    <location>
        <position position="43"/>
    </location>
    <ligand>
        <name>ATP</name>
        <dbReference type="ChEBI" id="CHEBI:30616"/>
    </ligand>
</feature>
<dbReference type="InterPro" id="IPR017441">
    <property type="entry name" value="Protein_kinase_ATP_BS"/>
</dbReference>
<evidence type="ECO:0000256" key="2">
    <source>
        <dbReference type="ARBA" id="ARBA00022741"/>
    </source>
</evidence>
<feature type="compositionally biased region" description="Pro residues" evidence="8">
    <location>
        <begin position="525"/>
        <end position="534"/>
    </location>
</feature>
<dbReference type="PANTHER" id="PTHR43289">
    <property type="entry name" value="MITOGEN-ACTIVATED PROTEIN KINASE KINASE KINASE 20-RELATED"/>
    <property type="match status" value="1"/>
</dbReference>
<name>E8N7X5_MICTS</name>
<dbReference type="PROSITE" id="PS00109">
    <property type="entry name" value="PROTEIN_KINASE_TYR"/>
    <property type="match status" value="1"/>
</dbReference>
<dbReference type="EMBL" id="AP012052">
    <property type="protein sequence ID" value="BAJ75595.1"/>
    <property type="molecule type" value="Genomic_DNA"/>
</dbReference>
<evidence type="ECO:0000256" key="7">
    <source>
        <dbReference type="PROSITE-ProRule" id="PRU10141"/>
    </source>
</evidence>
<dbReference type="SMART" id="SM00740">
    <property type="entry name" value="PASTA"/>
    <property type="match status" value="2"/>
</dbReference>
<feature type="domain" description="PASTA" evidence="10">
    <location>
        <begin position="388"/>
        <end position="456"/>
    </location>
</feature>
<protein>
    <submittedName>
        <fullName evidence="11">Serine/threonine protein kinase</fullName>
    </submittedName>
</protein>
<dbReference type="Gene3D" id="3.30.200.20">
    <property type="entry name" value="Phosphorylase Kinase, domain 1"/>
    <property type="match status" value="1"/>
</dbReference>
<comment type="catalytic activity">
    <reaction evidence="6">
        <text>L-seryl-[protein] + ATP = O-phospho-L-seryl-[protein] + ADP + H(+)</text>
        <dbReference type="Rhea" id="RHEA:17989"/>
        <dbReference type="Rhea" id="RHEA-COMP:9863"/>
        <dbReference type="Rhea" id="RHEA-COMP:11604"/>
        <dbReference type="ChEBI" id="CHEBI:15378"/>
        <dbReference type="ChEBI" id="CHEBI:29999"/>
        <dbReference type="ChEBI" id="CHEBI:30616"/>
        <dbReference type="ChEBI" id="CHEBI:83421"/>
        <dbReference type="ChEBI" id="CHEBI:456216"/>
        <dbReference type="EC" id="2.7.11.1"/>
    </reaction>
</comment>
<dbReference type="PROSITE" id="PS51178">
    <property type="entry name" value="PASTA"/>
    <property type="match status" value="2"/>
</dbReference>
<dbReference type="InterPro" id="IPR011009">
    <property type="entry name" value="Kinase-like_dom_sf"/>
</dbReference>
<dbReference type="CDD" id="cd14014">
    <property type="entry name" value="STKc_PknB_like"/>
    <property type="match status" value="1"/>
</dbReference>
<keyword evidence="3 11" id="KW-0418">Kinase</keyword>
<accession>E8N7X5</accession>
<dbReference type="KEGG" id="mts:MTES_2631"/>
<evidence type="ECO:0000256" key="6">
    <source>
        <dbReference type="ARBA" id="ARBA00048679"/>
    </source>
</evidence>
<evidence type="ECO:0000256" key="4">
    <source>
        <dbReference type="ARBA" id="ARBA00022840"/>
    </source>
</evidence>
<dbReference type="STRING" id="979556.MTES_2631"/>
<evidence type="ECO:0000313" key="11">
    <source>
        <dbReference type="EMBL" id="BAJ75595.1"/>
    </source>
</evidence>
<keyword evidence="2 7" id="KW-0547">Nucleotide-binding</keyword>
<feature type="region of interest" description="Disordered" evidence="8">
    <location>
        <begin position="524"/>
        <end position="555"/>
    </location>
</feature>
<dbReference type="PROSITE" id="PS50011">
    <property type="entry name" value="PROTEIN_KINASE_DOM"/>
    <property type="match status" value="1"/>
</dbReference>
<dbReference type="RefSeq" id="WP_013585720.1">
    <property type="nucleotide sequence ID" value="NC_015125.1"/>
</dbReference>
<evidence type="ECO:0000256" key="5">
    <source>
        <dbReference type="ARBA" id="ARBA00047899"/>
    </source>
</evidence>
<dbReference type="PROSITE" id="PS00107">
    <property type="entry name" value="PROTEIN_KINASE_ATP"/>
    <property type="match status" value="1"/>
</dbReference>
<reference evidence="11 12" key="1">
    <citation type="journal article" date="2011" name="J. Bacteriol.">
        <title>Genome sequence of Microbacterium testaceum StLB037, an N-acylhomoserine lactone-degrading bacterium isolated from potato leaves.</title>
        <authorList>
            <person name="Morohoshi T."/>
            <person name="Wang W.-Z."/>
            <person name="Someya N."/>
            <person name="Ikeda T."/>
        </authorList>
    </citation>
    <scope>NUCLEOTIDE SEQUENCE [LARGE SCALE GENOMIC DNA]</scope>
    <source>
        <strain evidence="11 12">StLB037</strain>
    </source>
</reference>
<feature type="domain" description="PASTA" evidence="10">
    <location>
        <begin position="457"/>
        <end position="520"/>
    </location>
</feature>
<dbReference type="InterPro" id="IPR000719">
    <property type="entry name" value="Prot_kinase_dom"/>
</dbReference>
<evidence type="ECO:0000256" key="3">
    <source>
        <dbReference type="ARBA" id="ARBA00022777"/>
    </source>
</evidence>
<comment type="catalytic activity">
    <reaction evidence="5">
        <text>L-threonyl-[protein] + ATP = O-phospho-L-threonyl-[protein] + ADP + H(+)</text>
        <dbReference type="Rhea" id="RHEA:46608"/>
        <dbReference type="Rhea" id="RHEA-COMP:11060"/>
        <dbReference type="Rhea" id="RHEA-COMP:11605"/>
        <dbReference type="ChEBI" id="CHEBI:15378"/>
        <dbReference type="ChEBI" id="CHEBI:30013"/>
        <dbReference type="ChEBI" id="CHEBI:30616"/>
        <dbReference type="ChEBI" id="CHEBI:61977"/>
        <dbReference type="ChEBI" id="CHEBI:456216"/>
        <dbReference type="EC" id="2.7.11.1"/>
    </reaction>
</comment>
<dbReference type="GO" id="GO:0004674">
    <property type="term" value="F:protein serine/threonine kinase activity"/>
    <property type="evidence" value="ECO:0007669"/>
    <property type="project" value="UniProtKB-KW"/>
</dbReference>
<dbReference type="eggNOG" id="COG2815">
    <property type="taxonomic scope" value="Bacteria"/>
</dbReference>
<dbReference type="eggNOG" id="COG0515">
    <property type="taxonomic scope" value="Bacteria"/>
</dbReference>
<dbReference type="InterPro" id="IPR005543">
    <property type="entry name" value="PASTA_dom"/>
</dbReference>
<evidence type="ECO:0000256" key="1">
    <source>
        <dbReference type="ARBA" id="ARBA00022679"/>
    </source>
</evidence>
<organism evidence="11 12">
    <name type="scientific">Microbacterium testaceum (strain StLB037)</name>
    <dbReference type="NCBI Taxonomy" id="979556"/>
    <lineage>
        <taxon>Bacteria</taxon>
        <taxon>Bacillati</taxon>
        <taxon>Actinomycetota</taxon>
        <taxon>Actinomycetes</taxon>
        <taxon>Micrococcales</taxon>
        <taxon>Microbacteriaceae</taxon>
        <taxon>Microbacterium</taxon>
    </lineage>
</organism>
<dbReference type="CDD" id="cd06577">
    <property type="entry name" value="PASTA_pknB"/>
    <property type="match status" value="2"/>
</dbReference>
<dbReference type="AlphaFoldDB" id="E8N7X5"/>
<evidence type="ECO:0000256" key="8">
    <source>
        <dbReference type="SAM" id="MobiDB-lite"/>
    </source>
</evidence>
<keyword evidence="11" id="KW-0723">Serine/threonine-protein kinase</keyword>
<evidence type="ECO:0000259" key="10">
    <source>
        <dbReference type="PROSITE" id="PS51178"/>
    </source>
</evidence>